<evidence type="ECO:0000313" key="2">
    <source>
        <dbReference type="EMBL" id="AYV75836.1"/>
    </source>
</evidence>
<dbReference type="InterPro" id="IPR006119">
    <property type="entry name" value="Resolv_N"/>
</dbReference>
<organism evidence="2">
    <name type="scientific">Terrestrivirus sp</name>
    <dbReference type="NCBI Taxonomy" id="2487775"/>
    <lineage>
        <taxon>Viruses</taxon>
        <taxon>Varidnaviria</taxon>
        <taxon>Bamfordvirae</taxon>
        <taxon>Nucleocytoviricota</taxon>
        <taxon>Megaviricetes</taxon>
        <taxon>Imitervirales</taxon>
        <taxon>Mimiviridae</taxon>
        <taxon>Klosneuvirinae</taxon>
    </lineage>
</organism>
<dbReference type="SMART" id="SM00857">
    <property type="entry name" value="Resolvase"/>
    <property type="match status" value="1"/>
</dbReference>
<dbReference type="GO" id="GO:0003677">
    <property type="term" value="F:DNA binding"/>
    <property type="evidence" value="ECO:0007669"/>
    <property type="project" value="InterPro"/>
</dbReference>
<dbReference type="PANTHER" id="PTHR30461:SF23">
    <property type="entry name" value="DNA RECOMBINASE-RELATED"/>
    <property type="match status" value="1"/>
</dbReference>
<dbReference type="Pfam" id="PF00239">
    <property type="entry name" value="Resolvase"/>
    <property type="match status" value="1"/>
</dbReference>
<reference evidence="2" key="1">
    <citation type="submission" date="2018-10" db="EMBL/GenBank/DDBJ databases">
        <title>Hidden diversity of soil giant viruses.</title>
        <authorList>
            <person name="Schulz F."/>
            <person name="Alteio L."/>
            <person name="Goudeau D."/>
            <person name="Ryan E.M."/>
            <person name="Malmstrom R.R."/>
            <person name="Blanchard J."/>
            <person name="Woyke T."/>
        </authorList>
    </citation>
    <scope>NUCLEOTIDE SEQUENCE</scope>
    <source>
        <strain evidence="2">TEV1</strain>
    </source>
</reference>
<dbReference type="SUPFAM" id="SSF53041">
    <property type="entry name" value="Resolvase-like"/>
    <property type="match status" value="1"/>
</dbReference>
<protein>
    <submittedName>
        <fullName evidence="2">Invertase</fullName>
    </submittedName>
</protein>
<accession>A0A3G4ZLW8</accession>
<dbReference type="PANTHER" id="PTHR30461">
    <property type="entry name" value="DNA-INVERTASE FROM LAMBDOID PROPHAGE"/>
    <property type="match status" value="1"/>
</dbReference>
<feature type="domain" description="Resolvase/invertase-type recombinase catalytic" evidence="1">
    <location>
        <begin position="26"/>
        <end position="172"/>
    </location>
</feature>
<dbReference type="EMBL" id="MK071981">
    <property type="protein sequence ID" value="AYV75836.1"/>
    <property type="molecule type" value="Genomic_DNA"/>
</dbReference>
<dbReference type="GO" id="GO:0000150">
    <property type="term" value="F:DNA strand exchange activity"/>
    <property type="evidence" value="ECO:0007669"/>
    <property type="project" value="InterPro"/>
</dbReference>
<dbReference type="InterPro" id="IPR036162">
    <property type="entry name" value="Resolvase-like_N_sf"/>
</dbReference>
<name>A0A3G4ZLW8_9VIRU</name>
<sequence length="250" mass="29074">MKQVNQVLSQVFPYVFNNIPENIKYAAIYCRKSNAGAGNELSFSVQKNICETFCKERNLEIICCVIETISGKNMNQMVELNELLQQIQKDTVIVVCDVTRFSRNVLQGLQAIDKLLKKDSTIYAVCNCCCYNDKYIDRHQFRSLLNQAELEHDQITDRINRSVKHRRRIGHKIGKAKYGYEIYYDNKGIRREKKHKLEQKTVSTIRRLLNSGKKLSDIVDYLNNANDANNDFRGKEWNTSRVKYVSKSSV</sequence>
<evidence type="ECO:0000259" key="1">
    <source>
        <dbReference type="SMART" id="SM00857"/>
    </source>
</evidence>
<dbReference type="Gene3D" id="3.40.50.1390">
    <property type="entry name" value="Resolvase, N-terminal catalytic domain"/>
    <property type="match status" value="1"/>
</dbReference>
<gene>
    <name evidence="2" type="ORF">Terrestrivirus3_105</name>
</gene>
<proteinExistence type="predicted"/>
<dbReference type="InterPro" id="IPR050639">
    <property type="entry name" value="SSR_resolvase"/>
</dbReference>